<dbReference type="AlphaFoldDB" id="A0ABD1SJ40"/>
<organism evidence="3 4">
    <name type="scientific">Forsythia ovata</name>
    <dbReference type="NCBI Taxonomy" id="205694"/>
    <lineage>
        <taxon>Eukaryota</taxon>
        <taxon>Viridiplantae</taxon>
        <taxon>Streptophyta</taxon>
        <taxon>Embryophyta</taxon>
        <taxon>Tracheophyta</taxon>
        <taxon>Spermatophyta</taxon>
        <taxon>Magnoliopsida</taxon>
        <taxon>eudicotyledons</taxon>
        <taxon>Gunneridae</taxon>
        <taxon>Pentapetalae</taxon>
        <taxon>asterids</taxon>
        <taxon>lamiids</taxon>
        <taxon>Lamiales</taxon>
        <taxon>Oleaceae</taxon>
        <taxon>Forsythieae</taxon>
        <taxon>Forsythia</taxon>
    </lineage>
</organism>
<dbReference type="InterPro" id="IPR002885">
    <property type="entry name" value="PPR_rpt"/>
</dbReference>
<name>A0ABD1SJ40_9LAMI</name>
<dbReference type="NCBIfam" id="TIGR00756">
    <property type="entry name" value="PPR"/>
    <property type="match status" value="3"/>
</dbReference>
<protein>
    <submittedName>
        <fullName evidence="3">Pentatricopeptide repeat-containing protein</fullName>
    </submittedName>
</protein>
<comment type="caution">
    <text evidence="3">The sequence shown here is derived from an EMBL/GenBank/DDBJ whole genome shotgun (WGS) entry which is preliminary data.</text>
</comment>
<evidence type="ECO:0000256" key="2">
    <source>
        <dbReference type="PROSITE-ProRule" id="PRU00708"/>
    </source>
</evidence>
<sequence length="143" mass="16083">MARELFDRIPIRDVVSWNAMISGYAQIGQFDEALSLFQEMRKAKATPDVSTLLSVLSVCAHLGALEIGNLVRSWIENHGHDSNLRIVNALIDMYAKCGDLNMAWTLFESLQEKDIVSWNVMIGGYTHMSSYKKALEVFRTNAA</sequence>
<dbReference type="Pfam" id="PF01535">
    <property type="entry name" value="PPR"/>
    <property type="match status" value="2"/>
</dbReference>
<keyword evidence="4" id="KW-1185">Reference proteome</keyword>
<dbReference type="PROSITE" id="PS51375">
    <property type="entry name" value="PPR"/>
    <property type="match status" value="2"/>
</dbReference>
<dbReference type="InterPro" id="IPR011990">
    <property type="entry name" value="TPR-like_helical_dom_sf"/>
</dbReference>
<dbReference type="Proteomes" id="UP001604277">
    <property type="component" value="Unassembled WGS sequence"/>
</dbReference>
<dbReference type="InterPro" id="IPR046960">
    <property type="entry name" value="PPR_At4g14850-like_plant"/>
</dbReference>
<feature type="repeat" description="PPR" evidence="2">
    <location>
        <begin position="13"/>
        <end position="47"/>
    </location>
</feature>
<reference evidence="4" key="1">
    <citation type="submission" date="2024-07" db="EMBL/GenBank/DDBJ databases">
        <title>Two chromosome-level genome assemblies of Korean endemic species Abeliophyllum distichum and Forsythia ovata (Oleaceae).</title>
        <authorList>
            <person name="Jang H."/>
        </authorList>
    </citation>
    <scope>NUCLEOTIDE SEQUENCE [LARGE SCALE GENOMIC DNA]</scope>
</reference>
<evidence type="ECO:0000313" key="3">
    <source>
        <dbReference type="EMBL" id="KAL2500735.1"/>
    </source>
</evidence>
<feature type="repeat" description="PPR" evidence="2">
    <location>
        <begin position="83"/>
        <end position="117"/>
    </location>
</feature>
<dbReference type="PANTHER" id="PTHR47926">
    <property type="entry name" value="PENTATRICOPEPTIDE REPEAT-CONTAINING PROTEIN"/>
    <property type="match status" value="1"/>
</dbReference>
<evidence type="ECO:0000313" key="4">
    <source>
        <dbReference type="Proteomes" id="UP001604277"/>
    </source>
</evidence>
<dbReference type="Gene3D" id="1.25.40.10">
    <property type="entry name" value="Tetratricopeptide repeat domain"/>
    <property type="match status" value="2"/>
</dbReference>
<accession>A0ABD1SJ40</accession>
<dbReference type="Pfam" id="PF13041">
    <property type="entry name" value="PPR_2"/>
    <property type="match status" value="1"/>
</dbReference>
<keyword evidence="1" id="KW-0677">Repeat</keyword>
<proteinExistence type="predicted"/>
<gene>
    <name evidence="3" type="ORF">Fot_34583</name>
</gene>
<evidence type="ECO:0000256" key="1">
    <source>
        <dbReference type="ARBA" id="ARBA00022737"/>
    </source>
</evidence>
<dbReference type="EMBL" id="JBFOLJ010000010">
    <property type="protein sequence ID" value="KAL2500735.1"/>
    <property type="molecule type" value="Genomic_DNA"/>
</dbReference>
<dbReference type="PANTHER" id="PTHR47926:SF454">
    <property type="entry name" value="REPEAT-CONTAINING PROTEIN, PUTATIVE-RELATED"/>
    <property type="match status" value="1"/>
</dbReference>